<reference evidence="1" key="1">
    <citation type="submission" date="2021-06" db="EMBL/GenBank/DDBJ databases">
        <authorList>
            <person name="Kallberg Y."/>
            <person name="Tangrot J."/>
            <person name="Rosling A."/>
        </authorList>
    </citation>
    <scope>NUCLEOTIDE SEQUENCE</scope>
    <source>
        <strain evidence="1">CL356</strain>
    </source>
</reference>
<proteinExistence type="predicted"/>
<feature type="non-terminal residue" evidence="1">
    <location>
        <position position="112"/>
    </location>
</feature>
<gene>
    <name evidence="1" type="ORF">ACOLOM_LOCUS11641</name>
</gene>
<organism evidence="1 2">
    <name type="scientific">Acaulospora colombiana</name>
    <dbReference type="NCBI Taxonomy" id="27376"/>
    <lineage>
        <taxon>Eukaryota</taxon>
        <taxon>Fungi</taxon>
        <taxon>Fungi incertae sedis</taxon>
        <taxon>Mucoromycota</taxon>
        <taxon>Glomeromycotina</taxon>
        <taxon>Glomeromycetes</taxon>
        <taxon>Diversisporales</taxon>
        <taxon>Acaulosporaceae</taxon>
        <taxon>Acaulospora</taxon>
    </lineage>
</organism>
<protein>
    <submittedName>
        <fullName evidence="1">10984_t:CDS:1</fullName>
    </submittedName>
</protein>
<sequence length="112" mass="12615">NPSRKDSIEYGFHKISEQTGEPNFLLLFTKISPCSNKKSPISSELVADLARNPILLQRAIGVIYAPHTEFESHYFKAKVSKQFDAVIHIDQTSALESLDAVEQPEPEEIMNE</sequence>
<name>A0ACA9Q0D2_9GLOM</name>
<dbReference type="Proteomes" id="UP000789525">
    <property type="component" value="Unassembled WGS sequence"/>
</dbReference>
<feature type="non-terminal residue" evidence="1">
    <location>
        <position position="1"/>
    </location>
</feature>
<evidence type="ECO:0000313" key="2">
    <source>
        <dbReference type="Proteomes" id="UP000789525"/>
    </source>
</evidence>
<evidence type="ECO:0000313" key="1">
    <source>
        <dbReference type="EMBL" id="CAG8731040.1"/>
    </source>
</evidence>
<keyword evidence="2" id="KW-1185">Reference proteome</keyword>
<comment type="caution">
    <text evidence="1">The sequence shown here is derived from an EMBL/GenBank/DDBJ whole genome shotgun (WGS) entry which is preliminary data.</text>
</comment>
<accession>A0ACA9Q0D2</accession>
<dbReference type="EMBL" id="CAJVPT010042858">
    <property type="protein sequence ID" value="CAG8731040.1"/>
    <property type="molecule type" value="Genomic_DNA"/>
</dbReference>